<evidence type="ECO:0000313" key="3">
    <source>
        <dbReference type="Proteomes" id="UP000178953"/>
    </source>
</evidence>
<evidence type="ECO:0000256" key="1">
    <source>
        <dbReference type="SAM" id="Phobius"/>
    </source>
</evidence>
<comment type="caution">
    <text evidence="2">The sequence shown here is derived from an EMBL/GenBank/DDBJ whole genome shotgun (WGS) entry which is preliminary data.</text>
</comment>
<protein>
    <submittedName>
        <fullName evidence="2">Uncharacterized protein</fullName>
    </submittedName>
</protein>
<name>A0A1E8Q549_9MYCO</name>
<evidence type="ECO:0000313" key="2">
    <source>
        <dbReference type="EMBL" id="OFJ53517.1"/>
    </source>
</evidence>
<organism evidence="2 3">
    <name type="scientific">Mycolicibacterium grossiae</name>
    <dbReference type="NCBI Taxonomy" id="1552759"/>
    <lineage>
        <taxon>Bacteria</taxon>
        <taxon>Bacillati</taxon>
        <taxon>Actinomycetota</taxon>
        <taxon>Actinomycetes</taxon>
        <taxon>Mycobacteriales</taxon>
        <taxon>Mycobacteriaceae</taxon>
        <taxon>Mycolicibacterium</taxon>
    </lineage>
</organism>
<reference evidence="2 3" key="1">
    <citation type="submission" date="2016-09" db="EMBL/GenBank/DDBJ databases">
        <title>genome sequence of Mycobacterium sp. 739 SCH.</title>
        <authorList>
            <person name="Greninger A.L."/>
            <person name="Qin X."/>
            <person name="Jerome K."/>
            <person name="Vora S."/>
            <person name="Quinn K."/>
        </authorList>
    </citation>
    <scope>NUCLEOTIDE SEQUENCE [LARGE SCALE GENOMIC DNA]</scope>
    <source>
        <strain evidence="2 3">SCH</strain>
    </source>
</reference>
<keyword evidence="1" id="KW-1133">Transmembrane helix</keyword>
<keyword evidence="1" id="KW-0812">Transmembrane</keyword>
<proteinExistence type="predicted"/>
<feature type="transmembrane region" description="Helical" evidence="1">
    <location>
        <begin position="27"/>
        <end position="50"/>
    </location>
</feature>
<sequence length="301" mass="34147">MLGFGLMLFAVCLQADLTGAKWMETYAYIPNILAGLTGFLIGVPFALVVLATLASERDDKAAADRVNAVSQIAWNQFRDAITTLCGPQRIDAMRTCSERIQAVHDETWQGINRYGTELTPDEFQELIAFVQGQSSVWSDALQDMMRQVGEASDLRLQWLAAVRDWNTLDQYVRLQRLERGLPWFHRELDSLLQERMVSDKHPMRRFFEMHDGDYGHEPGQPDDMGSAWRRVNDLGQLGYSQDTFNQVRLQSGAHFPTTRVEGYLYTATDVGHHMGMLYAFVRQIDRSGWPAVAPEDPPLAS</sequence>
<dbReference type="Proteomes" id="UP000178953">
    <property type="component" value="Unassembled WGS sequence"/>
</dbReference>
<dbReference type="RefSeq" id="WP_070353375.1">
    <property type="nucleotide sequence ID" value="NZ_CP043474.1"/>
</dbReference>
<keyword evidence="1" id="KW-0472">Membrane</keyword>
<dbReference type="OrthoDB" id="4634717at2"/>
<keyword evidence="3" id="KW-1185">Reference proteome</keyword>
<gene>
    <name evidence="2" type="ORF">BEL07_12290</name>
</gene>
<dbReference type="AlphaFoldDB" id="A0A1E8Q549"/>
<dbReference type="EMBL" id="MCHX01000024">
    <property type="protein sequence ID" value="OFJ53517.1"/>
    <property type="molecule type" value="Genomic_DNA"/>
</dbReference>
<accession>A0A1E8Q549</accession>